<dbReference type="GO" id="GO:0005737">
    <property type="term" value="C:cytoplasm"/>
    <property type="evidence" value="ECO:0007669"/>
    <property type="project" value="TreeGrafter"/>
</dbReference>
<dbReference type="Gene3D" id="1.10.860.10">
    <property type="entry name" value="DNAb Helicase, Chain A"/>
    <property type="match status" value="1"/>
</dbReference>
<dbReference type="FunFam" id="3.40.1360.10:FF:000002">
    <property type="entry name" value="DNA primase"/>
    <property type="match status" value="1"/>
</dbReference>
<dbReference type="STRING" id="1121306.SAMN02745196_02367"/>
<proteinExistence type="inferred from homology"/>
<keyword evidence="3 12" id="KW-0808">Transferase</keyword>
<dbReference type="EC" id="2.7.7.101" evidence="12"/>
<evidence type="ECO:0000256" key="9">
    <source>
        <dbReference type="ARBA" id="ARBA00022842"/>
    </source>
</evidence>
<keyword evidence="6 12" id="KW-0479">Metal-binding</keyword>
<dbReference type="AlphaFoldDB" id="A0A1M5XQ15"/>
<dbReference type="PANTHER" id="PTHR30313:SF2">
    <property type="entry name" value="DNA PRIMASE"/>
    <property type="match status" value="1"/>
</dbReference>
<evidence type="ECO:0000256" key="3">
    <source>
        <dbReference type="ARBA" id="ARBA00022679"/>
    </source>
</evidence>
<keyword evidence="17" id="KW-1185">Reference proteome</keyword>
<evidence type="ECO:0000256" key="6">
    <source>
        <dbReference type="ARBA" id="ARBA00022723"/>
    </source>
</evidence>
<keyword evidence="7 12" id="KW-0863">Zinc-finger</keyword>
<gene>
    <name evidence="12" type="primary">dnaG</name>
    <name evidence="16" type="ORF">SAMN02745196_02367</name>
</gene>
<dbReference type="PIRSF" id="PIRSF002811">
    <property type="entry name" value="DnaG"/>
    <property type="match status" value="1"/>
</dbReference>
<keyword evidence="1 12" id="KW-0240">DNA-directed RNA polymerase</keyword>
<dbReference type="InterPro" id="IPR016136">
    <property type="entry name" value="DNA_helicase_N/primase_C"/>
</dbReference>
<comment type="subunit">
    <text evidence="12">Monomer. Interacts with DnaB.</text>
</comment>
<name>A0A1M5XQ15_9CLOT</name>
<dbReference type="FunFam" id="3.90.980.10:FF:000001">
    <property type="entry name" value="DNA primase"/>
    <property type="match status" value="1"/>
</dbReference>
<keyword evidence="2 12" id="KW-0639">Primosome</keyword>
<dbReference type="RefSeq" id="WP_072832222.1">
    <property type="nucleotide sequence ID" value="NZ_FQXP01000009.1"/>
</dbReference>
<keyword evidence="4 12" id="KW-0548">Nucleotidyltransferase</keyword>
<evidence type="ECO:0000256" key="4">
    <source>
        <dbReference type="ARBA" id="ARBA00022695"/>
    </source>
</evidence>
<dbReference type="InterPro" id="IPR006295">
    <property type="entry name" value="DNA_primase_DnaG"/>
</dbReference>
<keyword evidence="10 12" id="KW-0238">DNA-binding</keyword>
<feature type="zinc finger region" description="CHC2-type" evidence="12 14">
    <location>
        <begin position="37"/>
        <end position="61"/>
    </location>
</feature>
<evidence type="ECO:0000256" key="7">
    <source>
        <dbReference type="ARBA" id="ARBA00022771"/>
    </source>
</evidence>
<evidence type="ECO:0000256" key="10">
    <source>
        <dbReference type="ARBA" id="ARBA00023125"/>
    </source>
</evidence>
<dbReference type="Proteomes" id="UP000184526">
    <property type="component" value="Unassembled WGS sequence"/>
</dbReference>
<dbReference type="GO" id="GO:1990077">
    <property type="term" value="C:primosome complex"/>
    <property type="evidence" value="ECO:0007669"/>
    <property type="project" value="UniProtKB-KW"/>
</dbReference>
<evidence type="ECO:0000256" key="11">
    <source>
        <dbReference type="ARBA" id="ARBA00023163"/>
    </source>
</evidence>
<dbReference type="Pfam" id="PF13155">
    <property type="entry name" value="Toprim_2"/>
    <property type="match status" value="1"/>
</dbReference>
<evidence type="ECO:0000313" key="17">
    <source>
        <dbReference type="Proteomes" id="UP000184526"/>
    </source>
</evidence>
<dbReference type="Gene3D" id="3.90.980.10">
    <property type="entry name" value="DNA primase, catalytic core, N-terminal domain"/>
    <property type="match status" value="1"/>
</dbReference>
<dbReference type="Gene3D" id="3.40.1360.10">
    <property type="match status" value="1"/>
</dbReference>
<dbReference type="Pfam" id="PF08275">
    <property type="entry name" value="DNAG_N"/>
    <property type="match status" value="1"/>
</dbReference>
<dbReference type="InterPro" id="IPR006171">
    <property type="entry name" value="TOPRIM_dom"/>
</dbReference>
<dbReference type="EMBL" id="FQXP01000009">
    <property type="protein sequence ID" value="SHI01752.1"/>
    <property type="molecule type" value="Genomic_DNA"/>
</dbReference>
<dbReference type="GO" id="GO:0008270">
    <property type="term" value="F:zinc ion binding"/>
    <property type="evidence" value="ECO:0007669"/>
    <property type="project" value="UniProtKB-UniRule"/>
</dbReference>
<evidence type="ECO:0000256" key="1">
    <source>
        <dbReference type="ARBA" id="ARBA00022478"/>
    </source>
</evidence>
<dbReference type="InterPro" id="IPR019475">
    <property type="entry name" value="DNA_primase_DnaB-bd"/>
</dbReference>
<dbReference type="InterPro" id="IPR050219">
    <property type="entry name" value="DnaG_primase"/>
</dbReference>
<dbReference type="Pfam" id="PF10410">
    <property type="entry name" value="DnaB_bind"/>
    <property type="match status" value="1"/>
</dbReference>
<dbReference type="SUPFAM" id="SSF57783">
    <property type="entry name" value="Zinc beta-ribbon"/>
    <property type="match status" value="1"/>
</dbReference>
<organism evidence="16 17">
    <name type="scientific">Clostridium collagenovorans DSM 3089</name>
    <dbReference type="NCBI Taxonomy" id="1121306"/>
    <lineage>
        <taxon>Bacteria</taxon>
        <taxon>Bacillati</taxon>
        <taxon>Bacillota</taxon>
        <taxon>Clostridia</taxon>
        <taxon>Eubacteriales</taxon>
        <taxon>Clostridiaceae</taxon>
        <taxon>Clostridium</taxon>
    </lineage>
</organism>
<dbReference type="Gene3D" id="3.90.580.10">
    <property type="entry name" value="Zinc finger, CHC2-type domain"/>
    <property type="match status" value="1"/>
</dbReference>
<comment type="cofactor">
    <cofactor evidence="12 13 14">
        <name>Zn(2+)</name>
        <dbReference type="ChEBI" id="CHEBI:29105"/>
    </cofactor>
    <text evidence="12 13 14">Binds 1 zinc ion per monomer.</text>
</comment>
<dbReference type="InterPro" id="IPR030846">
    <property type="entry name" value="DnaG_bac"/>
</dbReference>
<keyword evidence="5 12" id="KW-0235">DNA replication</keyword>
<dbReference type="PROSITE" id="PS50880">
    <property type="entry name" value="TOPRIM"/>
    <property type="match status" value="1"/>
</dbReference>
<dbReference type="CDD" id="cd03364">
    <property type="entry name" value="TOPRIM_DnaG_primases"/>
    <property type="match status" value="1"/>
</dbReference>
<dbReference type="InterPro" id="IPR002694">
    <property type="entry name" value="Znf_CHC2"/>
</dbReference>
<evidence type="ECO:0000259" key="15">
    <source>
        <dbReference type="PROSITE" id="PS50880"/>
    </source>
</evidence>
<dbReference type="GO" id="GO:0003899">
    <property type="term" value="F:DNA-directed RNA polymerase activity"/>
    <property type="evidence" value="ECO:0007669"/>
    <property type="project" value="UniProtKB-UniRule"/>
</dbReference>
<evidence type="ECO:0000256" key="13">
    <source>
        <dbReference type="PIRNR" id="PIRNR002811"/>
    </source>
</evidence>
<evidence type="ECO:0000313" key="16">
    <source>
        <dbReference type="EMBL" id="SHI01752.1"/>
    </source>
</evidence>
<dbReference type="Pfam" id="PF01807">
    <property type="entry name" value="Zn_ribbon_DnaG"/>
    <property type="match status" value="1"/>
</dbReference>
<keyword evidence="11 12" id="KW-0804">Transcription</keyword>
<comment type="catalytic activity">
    <reaction evidence="12">
        <text>ssDNA + n NTP = ssDNA/pppN(pN)n-1 hybrid + (n-1) diphosphate.</text>
        <dbReference type="EC" id="2.7.7.101"/>
    </reaction>
</comment>
<dbReference type="InterPro" id="IPR034151">
    <property type="entry name" value="TOPRIM_DnaG_bac"/>
</dbReference>
<dbReference type="PANTHER" id="PTHR30313">
    <property type="entry name" value="DNA PRIMASE"/>
    <property type="match status" value="1"/>
</dbReference>
<keyword evidence="8 12" id="KW-0862">Zinc</keyword>
<dbReference type="OrthoDB" id="9803773at2"/>
<keyword evidence="9" id="KW-0460">Magnesium</keyword>
<dbReference type="SMART" id="SM00400">
    <property type="entry name" value="ZnF_CHCC"/>
    <property type="match status" value="1"/>
</dbReference>
<accession>A0A1M5XQ15</accession>
<evidence type="ECO:0000256" key="2">
    <source>
        <dbReference type="ARBA" id="ARBA00022515"/>
    </source>
</evidence>
<dbReference type="GO" id="GO:0006269">
    <property type="term" value="P:DNA replication, synthesis of primer"/>
    <property type="evidence" value="ECO:0007669"/>
    <property type="project" value="UniProtKB-UniRule"/>
</dbReference>
<dbReference type="NCBIfam" id="TIGR01391">
    <property type="entry name" value="dnaG"/>
    <property type="match status" value="1"/>
</dbReference>
<evidence type="ECO:0000256" key="5">
    <source>
        <dbReference type="ARBA" id="ARBA00022705"/>
    </source>
</evidence>
<evidence type="ECO:0000256" key="14">
    <source>
        <dbReference type="PIRSR" id="PIRSR002811-1"/>
    </source>
</evidence>
<dbReference type="InterPro" id="IPR013264">
    <property type="entry name" value="DNAG_N"/>
</dbReference>
<dbReference type="GO" id="GO:0000428">
    <property type="term" value="C:DNA-directed RNA polymerase complex"/>
    <property type="evidence" value="ECO:0007669"/>
    <property type="project" value="UniProtKB-KW"/>
</dbReference>
<dbReference type="SUPFAM" id="SSF56731">
    <property type="entry name" value="DNA primase core"/>
    <property type="match status" value="1"/>
</dbReference>
<evidence type="ECO:0000256" key="12">
    <source>
        <dbReference type="HAMAP-Rule" id="MF_00974"/>
    </source>
</evidence>
<dbReference type="GO" id="GO:0003677">
    <property type="term" value="F:DNA binding"/>
    <property type="evidence" value="ECO:0007669"/>
    <property type="project" value="UniProtKB-KW"/>
</dbReference>
<reference evidence="16 17" key="1">
    <citation type="submission" date="2016-11" db="EMBL/GenBank/DDBJ databases">
        <authorList>
            <person name="Jaros S."/>
            <person name="Januszkiewicz K."/>
            <person name="Wedrychowicz H."/>
        </authorList>
    </citation>
    <scope>NUCLEOTIDE SEQUENCE [LARGE SCALE GENOMIC DNA]</scope>
    <source>
        <strain evidence="16 17">DSM 3089</strain>
    </source>
</reference>
<sequence>MIPEDILERIKNENDIVDVISETVRLKRAGRNYSGLCPFHNEKTPSFSVSSDKQIFKCFGCGEAGNVITFVMKTKNMNFPEACEFLAKRANIEIQQSTNSSKEKESYGRLYKLNVEAARFFFSNLQNTKEAKAYFIRRGISEQTIRRFGLGYALDGWNSLMNYLKKRGYTELDMLSLGLVAKSEKNNCYDRFRNRVIFPVFNTQGKVIGFGGRVLDDSKPKYLNSPETKLFNKGYNLYGLNFAIKNLKERSLIIVEGYMDCISLHQYGITNVVASLGTALTQGQAKLMRKYVDEVIISYDADVAGQLATLRGLDILRKEGFSVKVLTVPQGKDPDEFIKSNGKEAFLRLVENAVPLIDYRITRAKEGLNLKENEGLIEYIKRITEILIDLDPVEKDVYIKRISEETKIKEQSIYDLFNKELKNNMKNSDGMNTSQEFRQKLYIEPSYVKAERTILHLMLVEETFEYITEGFSKDDFIREECKELYNLIIKFHGEENNLKKIENNCLNSETVKEWINITDLKILQQEDREKFVKLIEDCKKEITNFKIEELRKDIMSKIKEFESKGMLEESIKLAEELMQIEKQLAK</sequence>
<dbReference type="SMART" id="SM00493">
    <property type="entry name" value="TOPRIM"/>
    <property type="match status" value="1"/>
</dbReference>
<protein>
    <recommendedName>
        <fullName evidence="12 13">DNA primase</fullName>
        <ecNumber evidence="12">2.7.7.101</ecNumber>
    </recommendedName>
</protein>
<dbReference type="InterPro" id="IPR036977">
    <property type="entry name" value="DNA_primase_Znf_CHC2"/>
</dbReference>
<feature type="domain" description="Toprim" evidence="15">
    <location>
        <begin position="250"/>
        <end position="331"/>
    </location>
</feature>
<comment type="domain">
    <text evidence="12">Contains an N-terminal zinc-binding domain, a central core domain that contains the primase activity, and a C-terminal DnaB-binding domain.</text>
</comment>
<evidence type="ECO:0000256" key="8">
    <source>
        <dbReference type="ARBA" id="ARBA00022833"/>
    </source>
</evidence>
<dbReference type="FunFam" id="3.90.580.10:FF:000001">
    <property type="entry name" value="DNA primase"/>
    <property type="match status" value="1"/>
</dbReference>
<comment type="function">
    <text evidence="12 13">RNA polymerase that catalyzes the synthesis of short RNA molecules used as primers for DNA polymerase during DNA replication.</text>
</comment>
<dbReference type="InterPro" id="IPR037068">
    <property type="entry name" value="DNA_primase_core_N_sf"/>
</dbReference>
<dbReference type="HAMAP" id="MF_00974">
    <property type="entry name" value="DNA_primase_DnaG"/>
    <property type="match status" value="1"/>
</dbReference>
<comment type="similarity">
    <text evidence="12 13">Belongs to the DnaG primase family.</text>
</comment>